<feature type="non-terminal residue" evidence="3">
    <location>
        <position position="887"/>
    </location>
</feature>
<dbReference type="Gene3D" id="2.60.60.20">
    <property type="entry name" value="PLAT/LH2 domain"/>
    <property type="match status" value="6"/>
</dbReference>
<comment type="caution">
    <text evidence="3">The sequence shown here is derived from an EMBL/GenBank/DDBJ whole genome shotgun (WGS) entry which is preliminary data.</text>
</comment>
<dbReference type="Gene3D" id="2.40.180.10">
    <property type="entry name" value="Catalase core domain"/>
    <property type="match status" value="1"/>
</dbReference>
<dbReference type="AlphaFoldDB" id="A0A7K9Z0A6"/>
<feature type="domain" description="PLAT" evidence="2">
    <location>
        <begin position="129"/>
        <end position="247"/>
    </location>
</feature>
<evidence type="ECO:0000313" key="3">
    <source>
        <dbReference type="EMBL" id="NXJ15735.1"/>
    </source>
</evidence>
<feature type="domain" description="PLAT" evidence="2">
    <location>
        <begin position="259"/>
        <end position="378"/>
    </location>
</feature>
<comment type="caution">
    <text evidence="1">Lacks conserved residue(s) required for the propagation of feature annotation.</text>
</comment>
<feature type="domain" description="PLAT" evidence="2">
    <location>
        <begin position="773"/>
        <end position="887"/>
    </location>
</feature>
<feature type="domain" description="PLAT" evidence="2">
    <location>
        <begin position="516"/>
        <end position="633"/>
    </location>
</feature>
<gene>
    <name evidence="3" type="primary">Loxhd1_0</name>
    <name evidence="3" type="ORF">ODOGUJ_R15435</name>
</gene>
<dbReference type="SUPFAM" id="SSF49723">
    <property type="entry name" value="Lipase/lipooxygenase domain (PLAT/LH2 domain)"/>
    <property type="match status" value="5"/>
</dbReference>
<proteinExistence type="predicted"/>
<dbReference type="Pfam" id="PF01477">
    <property type="entry name" value="PLAT"/>
    <property type="match status" value="5"/>
</dbReference>
<feature type="domain" description="PLAT" evidence="2">
    <location>
        <begin position="5"/>
        <end position="125"/>
    </location>
</feature>
<dbReference type="CDD" id="cd01756">
    <property type="entry name" value="PLAT_repeat"/>
    <property type="match status" value="3"/>
</dbReference>
<dbReference type="InterPro" id="IPR036392">
    <property type="entry name" value="PLAT/LH2_dom_sf"/>
</dbReference>
<dbReference type="PROSITE" id="PS50095">
    <property type="entry name" value="PLAT"/>
    <property type="match status" value="5"/>
</dbReference>
<dbReference type="SMART" id="SM00308">
    <property type="entry name" value="LH2"/>
    <property type="match status" value="2"/>
</dbReference>
<protein>
    <submittedName>
        <fullName evidence="3">LOXH1 protein</fullName>
    </submittedName>
</protein>
<feature type="non-terminal residue" evidence="3">
    <location>
        <position position="1"/>
    </location>
</feature>
<evidence type="ECO:0000313" key="4">
    <source>
        <dbReference type="Proteomes" id="UP000522663"/>
    </source>
</evidence>
<name>A0A7K9Z0A6_9GALL</name>
<keyword evidence="4" id="KW-1185">Reference proteome</keyword>
<evidence type="ECO:0000259" key="2">
    <source>
        <dbReference type="PROSITE" id="PS50095"/>
    </source>
</evidence>
<dbReference type="InterPro" id="IPR001024">
    <property type="entry name" value="PLAT/LH2_dom"/>
</dbReference>
<evidence type="ECO:0000256" key="1">
    <source>
        <dbReference type="PROSITE-ProRule" id="PRU00152"/>
    </source>
</evidence>
<organism evidence="3 4">
    <name type="scientific">Odontophorus gujanensis</name>
    <name type="common">marbled wood quail</name>
    <dbReference type="NCBI Taxonomy" id="886794"/>
    <lineage>
        <taxon>Eukaryota</taxon>
        <taxon>Metazoa</taxon>
        <taxon>Chordata</taxon>
        <taxon>Craniata</taxon>
        <taxon>Vertebrata</taxon>
        <taxon>Euteleostomi</taxon>
        <taxon>Archelosauria</taxon>
        <taxon>Archosauria</taxon>
        <taxon>Dinosauria</taxon>
        <taxon>Saurischia</taxon>
        <taxon>Theropoda</taxon>
        <taxon>Coelurosauria</taxon>
        <taxon>Aves</taxon>
        <taxon>Neognathae</taxon>
        <taxon>Galloanserae</taxon>
        <taxon>Galliformes</taxon>
        <taxon>Odontophoridae</taxon>
        <taxon>Odontophorus</taxon>
    </lineage>
</organism>
<dbReference type="EMBL" id="VXAB01013318">
    <property type="protein sequence ID" value="NXJ15735.1"/>
    <property type="molecule type" value="Genomic_DNA"/>
</dbReference>
<dbReference type="InterPro" id="IPR052970">
    <property type="entry name" value="Inner_ear_hair_cell_LOXHD"/>
</dbReference>
<sequence>LLLVLVYEIRVHTGAKLDAETDFNVYINLIGTRGDAGKRKLLTSKNNNVKFQSGQIDIFFIKAVSLGDLEKVLISHDGAGPGSGWFLDKITIYYKDGKEGKEVVFPCNRWLGEYQDDGKTVRELTAETRQWRVQVKTDGDSPEPQACKRTLVIYGSKGKSDELLLSPQDPGHVCFLPRATDEFIVETGDVGDVYKIRVSCDDVPGFEGWHLKSFHLEELHTKQELNFDCNCWLSLSREDKELVKEFPIVDENHKTLPVHKYVVSVHIGDRWGAETFANVYITLHGKRGDTGVRNLRTPLTTERKFQRNKVDSFLVEAVSLSHLQKVIIGHDGQGYGAGMYLKMITVRESQDSNEEWVFPCWNWLDTHLGLCETVCEIFTVGRRLISHPKLPEVILQSSGLWIMDITGSDWSNEEDPLHLSFIFFGNQNHKKLPLQVTGKAIQIKDELADIGSLYKVQVTGPHSKLKQPWHLDLLHMKHTGTKEEMYLAFDCLFNPNEDKCVELPALYADQEPLPVVEYSINLHTGDLKKADATGEAYLCIQGERTDSGKRWLNSRNSLITFARGQVDVFKIKAVYLGKLIQILVGFKSPRKDEWFLEKIVIKETIYPFSSHVFVYNNWINKRHKKDFVEVVIPLKETSVTSPSLLTKPINTKSRGQWQMWVHCVQVPEDMPDIQVVVFGTKGKSPAQKVQNLNDNPFLLAVGDVGDITKLSFLLSSTCLGRGINLHKLQLKDLDTKEELSFPTEVQCLFGEDGSETVTELAAVRPDKAPLREVLYSVSVYTGTLPASGTDADIFITIFGENGDSCKRRLRHSCFERGQVRISEVRAVDLGLLSKVLVEHNNVGYGAGWYLDRIVIHESDKTDSQYIFLCQQWLDSGVGDAQMERMLR</sequence>
<accession>A0A7K9Z0A6</accession>
<dbReference type="PANTHER" id="PTHR45901">
    <property type="entry name" value="PROTEIN CBG12474"/>
    <property type="match status" value="1"/>
</dbReference>
<dbReference type="Proteomes" id="UP000522663">
    <property type="component" value="Unassembled WGS sequence"/>
</dbReference>
<dbReference type="PANTHER" id="PTHR45901:SF7">
    <property type="entry name" value="OXYGEN-REGULATED PROTEIN 1"/>
    <property type="match status" value="1"/>
</dbReference>
<reference evidence="3 4" key="1">
    <citation type="submission" date="2019-09" db="EMBL/GenBank/DDBJ databases">
        <title>Bird 10,000 Genomes (B10K) Project - Family phase.</title>
        <authorList>
            <person name="Zhang G."/>
        </authorList>
    </citation>
    <scope>NUCLEOTIDE SEQUENCE [LARGE SCALE GENOMIC DNA]</scope>
    <source>
        <strain evidence="3">B10K-DU-001-53</strain>
        <tissue evidence="3">Muscle</tissue>
    </source>
</reference>
<dbReference type="OrthoDB" id="5322100at2759"/>